<sequence>MRYDKRRACPFERTTYKQQLATLEEVFNQTRYPDVLYREKLAVELELTPKQIKTWFFERRALELSNRRTIGSGGNVVGKLEDESPTDPSGSNSGKSVSASSSTPSPVSVTFNQSVPVANRNQNGYYGAPEQWRQAQRFQSLSYNHNYPYPYHLMNYNYDPQNNDQPPSSSASK</sequence>
<keyword evidence="2 3" id="KW-0238">DNA-binding</keyword>
<dbReference type="PROSITE" id="PS50071">
    <property type="entry name" value="HOMEOBOX_2"/>
    <property type="match status" value="1"/>
</dbReference>
<dbReference type="GO" id="GO:0000977">
    <property type="term" value="F:RNA polymerase II transcription regulatory region sequence-specific DNA binding"/>
    <property type="evidence" value="ECO:0007669"/>
    <property type="project" value="TreeGrafter"/>
</dbReference>
<feature type="DNA-binding region" description="Homeobox" evidence="2">
    <location>
        <begin position="19"/>
        <end position="67"/>
    </location>
</feature>
<evidence type="ECO:0000256" key="2">
    <source>
        <dbReference type="PROSITE-ProRule" id="PRU00108"/>
    </source>
</evidence>
<feature type="domain" description="Homeobox" evidence="5">
    <location>
        <begin position="17"/>
        <end position="66"/>
    </location>
</feature>
<dbReference type="GO" id="GO:0005634">
    <property type="term" value="C:nucleus"/>
    <property type="evidence" value="ECO:0007669"/>
    <property type="project" value="UniProtKB-SubCell"/>
</dbReference>
<dbReference type="Proteomes" id="UP000492821">
    <property type="component" value="Unassembled WGS sequence"/>
</dbReference>
<feature type="region of interest" description="Disordered" evidence="4">
    <location>
        <begin position="70"/>
        <end position="110"/>
    </location>
</feature>
<dbReference type="InterPro" id="IPR001356">
    <property type="entry name" value="HD"/>
</dbReference>
<dbReference type="PANTHER" id="PTHR24329">
    <property type="entry name" value="HOMEOBOX PROTEIN ARISTALESS"/>
    <property type="match status" value="1"/>
</dbReference>
<reference evidence="6" key="1">
    <citation type="journal article" date="2013" name="Genetics">
        <title>The draft genome and transcriptome of Panagrellus redivivus are shaped by the harsh demands of a free-living lifestyle.</title>
        <authorList>
            <person name="Srinivasan J."/>
            <person name="Dillman A.R."/>
            <person name="Macchietto M.G."/>
            <person name="Heikkinen L."/>
            <person name="Lakso M."/>
            <person name="Fracchia K.M."/>
            <person name="Antoshechkin I."/>
            <person name="Mortazavi A."/>
            <person name="Wong G."/>
            <person name="Sternberg P.W."/>
        </authorList>
    </citation>
    <scope>NUCLEOTIDE SEQUENCE [LARGE SCALE GENOMIC DNA]</scope>
    <source>
        <strain evidence="6">MT8872</strain>
    </source>
</reference>
<evidence type="ECO:0000256" key="1">
    <source>
        <dbReference type="ARBA" id="ARBA00004123"/>
    </source>
</evidence>
<dbReference type="GO" id="GO:0000981">
    <property type="term" value="F:DNA-binding transcription factor activity, RNA polymerase II-specific"/>
    <property type="evidence" value="ECO:0007669"/>
    <property type="project" value="TreeGrafter"/>
</dbReference>
<dbReference type="InterPro" id="IPR009057">
    <property type="entry name" value="Homeodomain-like_sf"/>
</dbReference>
<dbReference type="CDD" id="cd00086">
    <property type="entry name" value="homeodomain"/>
    <property type="match status" value="1"/>
</dbReference>
<evidence type="ECO:0000313" key="7">
    <source>
        <dbReference type="WBParaSite" id="Pan_g8418.t1"/>
    </source>
</evidence>
<feature type="region of interest" description="Disordered" evidence="4">
    <location>
        <begin position="154"/>
        <end position="173"/>
    </location>
</feature>
<keyword evidence="2 3" id="KW-0539">Nucleus</keyword>
<dbReference type="Pfam" id="PF00046">
    <property type="entry name" value="Homeodomain"/>
    <property type="match status" value="1"/>
</dbReference>
<keyword evidence="6" id="KW-1185">Reference proteome</keyword>
<evidence type="ECO:0000259" key="5">
    <source>
        <dbReference type="PROSITE" id="PS50071"/>
    </source>
</evidence>
<keyword evidence="2 3" id="KW-0371">Homeobox</keyword>
<proteinExistence type="predicted"/>
<evidence type="ECO:0000313" key="6">
    <source>
        <dbReference type="Proteomes" id="UP000492821"/>
    </source>
</evidence>
<evidence type="ECO:0000256" key="3">
    <source>
        <dbReference type="RuleBase" id="RU000682"/>
    </source>
</evidence>
<accession>A0A7E5A153</accession>
<dbReference type="PANTHER" id="PTHR24329:SF516">
    <property type="entry name" value="HOMEOBOX PROTEIN GOOSECOID"/>
    <property type="match status" value="1"/>
</dbReference>
<name>A0A7E5A153_PANRE</name>
<reference evidence="7" key="2">
    <citation type="submission" date="2020-10" db="UniProtKB">
        <authorList>
            <consortium name="WormBaseParasite"/>
        </authorList>
    </citation>
    <scope>IDENTIFICATION</scope>
</reference>
<comment type="subcellular location">
    <subcellularLocation>
        <location evidence="1 2 3">Nucleus</location>
    </subcellularLocation>
</comment>
<evidence type="ECO:0000256" key="4">
    <source>
        <dbReference type="SAM" id="MobiDB-lite"/>
    </source>
</evidence>
<dbReference type="Gene3D" id="1.10.10.60">
    <property type="entry name" value="Homeodomain-like"/>
    <property type="match status" value="1"/>
</dbReference>
<dbReference type="WBParaSite" id="Pan_g8418.t1">
    <property type="protein sequence ID" value="Pan_g8418.t1"/>
    <property type="gene ID" value="Pan_g8418"/>
</dbReference>
<protein>
    <submittedName>
        <fullName evidence="7">Homeobox domain-containing protein</fullName>
    </submittedName>
</protein>
<dbReference type="AlphaFoldDB" id="A0A7E5A153"/>
<feature type="compositionally biased region" description="Low complexity" evidence="4">
    <location>
        <begin position="88"/>
        <end position="109"/>
    </location>
</feature>
<dbReference type="SMART" id="SM00389">
    <property type="entry name" value="HOX"/>
    <property type="match status" value="1"/>
</dbReference>
<feature type="compositionally biased region" description="Polar residues" evidence="4">
    <location>
        <begin position="158"/>
        <end position="173"/>
    </location>
</feature>
<dbReference type="InterPro" id="IPR050649">
    <property type="entry name" value="Paired_Homeobox_TFs"/>
</dbReference>
<dbReference type="SUPFAM" id="SSF46689">
    <property type="entry name" value="Homeodomain-like"/>
    <property type="match status" value="1"/>
</dbReference>
<organism evidence="6 7">
    <name type="scientific">Panagrellus redivivus</name>
    <name type="common">Microworm</name>
    <dbReference type="NCBI Taxonomy" id="6233"/>
    <lineage>
        <taxon>Eukaryota</taxon>
        <taxon>Metazoa</taxon>
        <taxon>Ecdysozoa</taxon>
        <taxon>Nematoda</taxon>
        <taxon>Chromadorea</taxon>
        <taxon>Rhabditida</taxon>
        <taxon>Tylenchina</taxon>
        <taxon>Panagrolaimomorpha</taxon>
        <taxon>Panagrolaimoidea</taxon>
        <taxon>Panagrolaimidae</taxon>
        <taxon>Panagrellus</taxon>
    </lineage>
</organism>